<evidence type="ECO:0000256" key="1">
    <source>
        <dbReference type="SAM" id="MobiDB-lite"/>
    </source>
</evidence>
<reference evidence="3" key="1">
    <citation type="journal article" date="2013" name="Science">
        <title>The Amborella genome and the evolution of flowering plants.</title>
        <authorList>
            <consortium name="Amborella Genome Project"/>
        </authorList>
    </citation>
    <scope>NUCLEOTIDE SEQUENCE [LARGE SCALE GENOMIC DNA]</scope>
</reference>
<feature type="compositionally biased region" description="Low complexity" evidence="1">
    <location>
        <begin position="75"/>
        <end position="84"/>
    </location>
</feature>
<dbReference type="Gramene" id="ERN06094">
    <property type="protein sequence ID" value="ERN06094"/>
    <property type="gene ID" value="AMTR_s00016p00022060"/>
</dbReference>
<dbReference type="eggNOG" id="KOG0800">
    <property type="taxonomic scope" value="Eukaryota"/>
</dbReference>
<keyword evidence="3" id="KW-1185">Reference proteome</keyword>
<dbReference type="AlphaFoldDB" id="W1PEG7"/>
<dbReference type="HOGENOM" id="CLU_081123_0_0_1"/>
<evidence type="ECO:0000313" key="3">
    <source>
        <dbReference type="Proteomes" id="UP000017836"/>
    </source>
</evidence>
<proteinExistence type="predicted"/>
<protein>
    <submittedName>
        <fullName evidence="2">Uncharacterized protein</fullName>
    </submittedName>
</protein>
<dbReference type="GO" id="GO:0004842">
    <property type="term" value="F:ubiquitin-protein transferase activity"/>
    <property type="evidence" value="ECO:0000318"/>
    <property type="project" value="GO_Central"/>
</dbReference>
<gene>
    <name evidence="2" type="ORF">AMTR_s00016p00022060</name>
</gene>
<dbReference type="Proteomes" id="UP000017836">
    <property type="component" value="Unassembled WGS sequence"/>
</dbReference>
<sequence length="191" mass="20913">MGSFCCCPSREEFEEYTYSNGSLSRHCISLTYLLHQLLNGYAAVFRRIEGRSVSLSPHSATSLAPAGSDLNFPESSSDSYHSSSRTVPYDADSRYSCLPRDGLVLRREKSASRFNEELQPLRRGNNSAGVETMSSMDKVNGLESEGHSMSCHSESAEKSLFVKAARGIAYRLSSAEDEDVCPTCLDGDGVQ</sequence>
<dbReference type="EMBL" id="KI393908">
    <property type="protein sequence ID" value="ERN06094.1"/>
    <property type="molecule type" value="Genomic_DNA"/>
</dbReference>
<accession>W1PEG7</accession>
<evidence type="ECO:0000313" key="2">
    <source>
        <dbReference type="EMBL" id="ERN06094.1"/>
    </source>
</evidence>
<feature type="region of interest" description="Disordered" evidence="1">
    <location>
        <begin position="57"/>
        <end position="87"/>
    </location>
</feature>
<dbReference type="OMA" id="HEEHAYS"/>
<name>W1PEG7_AMBTC</name>
<organism evidence="2 3">
    <name type="scientific">Amborella trichopoda</name>
    <dbReference type="NCBI Taxonomy" id="13333"/>
    <lineage>
        <taxon>Eukaryota</taxon>
        <taxon>Viridiplantae</taxon>
        <taxon>Streptophyta</taxon>
        <taxon>Embryophyta</taxon>
        <taxon>Tracheophyta</taxon>
        <taxon>Spermatophyta</taxon>
        <taxon>Magnoliopsida</taxon>
        <taxon>Amborellales</taxon>
        <taxon>Amborellaceae</taxon>
        <taxon>Amborella</taxon>
    </lineage>
</organism>